<reference evidence="1" key="1">
    <citation type="thesis" date="2020" institute="ProQuest LLC" country="789 East Eisenhower Parkway, Ann Arbor, MI, USA">
        <title>Comparative Genomics and Chromosome Evolution.</title>
        <authorList>
            <person name="Mudd A.B."/>
        </authorList>
    </citation>
    <scope>NUCLEOTIDE SEQUENCE</scope>
    <source>
        <strain evidence="1">237g6f4</strain>
        <tissue evidence="1">Blood</tissue>
    </source>
</reference>
<dbReference type="AlphaFoldDB" id="A0AAV7CM10"/>
<protein>
    <recommendedName>
        <fullName evidence="3">Galectin</fullName>
    </recommendedName>
</protein>
<dbReference type="EMBL" id="WNYA01000002">
    <property type="protein sequence ID" value="KAG8585851.1"/>
    <property type="molecule type" value="Genomic_DNA"/>
</dbReference>
<organism evidence="1 2">
    <name type="scientific">Engystomops pustulosus</name>
    <name type="common">Tungara frog</name>
    <name type="synonym">Physalaemus pustulosus</name>
    <dbReference type="NCBI Taxonomy" id="76066"/>
    <lineage>
        <taxon>Eukaryota</taxon>
        <taxon>Metazoa</taxon>
        <taxon>Chordata</taxon>
        <taxon>Craniata</taxon>
        <taxon>Vertebrata</taxon>
        <taxon>Euteleostomi</taxon>
        <taxon>Amphibia</taxon>
        <taxon>Batrachia</taxon>
        <taxon>Anura</taxon>
        <taxon>Neobatrachia</taxon>
        <taxon>Hyloidea</taxon>
        <taxon>Leptodactylidae</taxon>
        <taxon>Leiuperinae</taxon>
        <taxon>Engystomops</taxon>
    </lineage>
</organism>
<sequence>MQLLPPSDPNEASVVVRAQLVFKVGINISTNCGSRWGSGQGPACCVYVSNTTAIAEAGLDWTTSLILCMPSVPFCTGM</sequence>
<proteinExistence type="predicted"/>
<evidence type="ECO:0000313" key="2">
    <source>
        <dbReference type="Proteomes" id="UP000824782"/>
    </source>
</evidence>
<comment type="caution">
    <text evidence="1">The sequence shown here is derived from an EMBL/GenBank/DDBJ whole genome shotgun (WGS) entry which is preliminary data.</text>
</comment>
<evidence type="ECO:0000313" key="1">
    <source>
        <dbReference type="EMBL" id="KAG8585851.1"/>
    </source>
</evidence>
<name>A0AAV7CM10_ENGPU</name>
<evidence type="ECO:0008006" key="3">
    <source>
        <dbReference type="Google" id="ProtNLM"/>
    </source>
</evidence>
<keyword evidence="2" id="KW-1185">Reference proteome</keyword>
<dbReference type="Proteomes" id="UP000824782">
    <property type="component" value="Unassembled WGS sequence"/>
</dbReference>
<gene>
    <name evidence="1" type="ORF">GDO81_005172</name>
</gene>
<accession>A0AAV7CM10</accession>